<gene>
    <name evidence="9" type="primary">phoU</name>
    <name evidence="9" type="ORF">COOX1_2748</name>
</gene>
<evidence type="ECO:0000256" key="3">
    <source>
        <dbReference type="ARBA" id="ARBA00011738"/>
    </source>
</evidence>
<evidence type="ECO:0000256" key="4">
    <source>
        <dbReference type="ARBA" id="ARBA00022448"/>
    </source>
</evidence>
<dbReference type="PIRSF" id="PIRSF003107">
    <property type="entry name" value="PhoU"/>
    <property type="match status" value="1"/>
</dbReference>
<dbReference type="NCBIfam" id="TIGR02135">
    <property type="entry name" value="phoU_full"/>
    <property type="match status" value="1"/>
</dbReference>
<dbReference type="GO" id="GO:0045936">
    <property type="term" value="P:negative regulation of phosphate metabolic process"/>
    <property type="evidence" value="ECO:0007669"/>
    <property type="project" value="InterPro"/>
</dbReference>
<dbReference type="GO" id="GO:0030643">
    <property type="term" value="P:intracellular phosphate ion homeostasis"/>
    <property type="evidence" value="ECO:0007669"/>
    <property type="project" value="InterPro"/>
</dbReference>
<comment type="function">
    <text evidence="7">Plays a role in the regulation of phosphate uptake.</text>
</comment>
<dbReference type="PANTHER" id="PTHR42930:SF3">
    <property type="entry name" value="PHOSPHATE-SPECIFIC TRANSPORT SYSTEM ACCESSORY PROTEIN PHOU"/>
    <property type="match status" value="1"/>
</dbReference>
<name>A0A6F9ECP4_9BACL</name>
<evidence type="ECO:0000256" key="5">
    <source>
        <dbReference type="ARBA" id="ARBA00022490"/>
    </source>
</evidence>
<comment type="subcellular location">
    <subcellularLocation>
        <location evidence="1 7">Cytoplasm</location>
    </subcellularLocation>
</comment>
<proteinExistence type="inferred from homology"/>
<feature type="domain" description="PhoU" evidence="8">
    <location>
        <begin position="20"/>
        <end position="106"/>
    </location>
</feature>
<dbReference type="GO" id="GO:0006817">
    <property type="term" value="P:phosphate ion transport"/>
    <property type="evidence" value="ECO:0007669"/>
    <property type="project" value="UniProtKB-KW"/>
</dbReference>
<keyword evidence="6 7" id="KW-0592">Phosphate transport</keyword>
<organism evidence="9 10">
    <name type="scientific">Kyrpidia spormannii</name>
    <dbReference type="NCBI Taxonomy" id="2055160"/>
    <lineage>
        <taxon>Bacteria</taxon>
        <taxon>Bacillati</taxon>
        <taxon>Bacillota</taxon>
        <taxon>Bacilli</taxon>
        <taxon>Bacillales</taxon>
        <taxon>Alicyclobacillaceae</taxon>
        <taxon>Kyrpidia</taxon>
    </lineage>
</organism>
<dbReference type="Pfam" id="PF01895">
    <property type="entry name" value="PhoU"/>
    <property type="match status" value="2"/>
</dbReference>
<protein>
    <recommendedName>
        <fullName evidence="7">Phosphate-specific transport system accessory protein PhoU</fullName>
    </recommendedName>
</protein>
<reference evidence="9 10" key="1">
    <citation type="submission" date="2020-04" db="EMBL/GenBank/DDBJ databases">
        <authorList>
            <person name="Hogendoorn C."/>
        </authorList>
    </citation>
    <scope>NUCLEOTIDE SEQUENCE [LARGE SCALE GENOMIC DNA]</scope>
    <source>
        <strain evidence="9">COOX1</strain>
    </source>
</reference>
<dbReference type="InterPro" id="IPR038078">
    <property type="entry name" value="PhoU-like_sf"/>
</dbReference>
<accession>A0A6F9ECP4</accession>
<evidence type="ECO:0000256" key="6">
    <source>
        <dbReference type="ARBA" id="ARBA00022592"/>
    </source>
</evidence>
<evidence type="ECO:0000313" key="10">
    <source>
        <dbReference type="Proteomes" id="UP000502196"/>
    </source>
</evidence>
<dbReference type="InterPro" id="IPR028366">
    <property type="entry name" value="PhoU"/>
</dbReference>
<comment type="similarity">
    <text evidence="2 7">Belongs to the PhoU family.</text>
</comment>
<feature type="domain" description="PhoU" evidence="8">
    <location>
        <begin position="122"/>
        <end position="207"/>
    </location>
</feature>
<evidence type="ECO:0000259" key="8">
    <source>
        <dbReference type="Pfam" id="PF01895"/>
    </source>
</evidence>
<keyword evidence="4 7" id="KW-0813">Transport</keyword>
<dbReference type="SUPFAM" id="SSF109755">
    <property type="entry name" value="PhoU-like"/>
    <property type="match status" value="1"/>
</dbReference>
<dbReference type="Proteomes" id="UP000502196">
    <property type="component" value="Chromosome"/>
</dbReference>
<dbReference type="InterPro" id="IPR026022">
    <property type="entry name" value="PhoU_dom"/>
</dbReference>
<evidence type="ECO:0000256" key="7">
    <source>
        <dbReference type="PIRNR" id="PIRNR003107"/>
    </source>
</evidence>
<dbReference type="GO" id="GO:0005737">
    <property type="term" value="C:cytoplasm"/>
    <property type="evidence" value="ECO:0007669"/>
    <property type="project" value="UniProtKB-SubCell"/>
</dbReference>
<sequence length="220" mass="24710">MVDTRSGFHEELESLEQSLLAMGGLVSQAVRDSVTALKELNQSLAEQVIERDDQLDDMQVDIENRCLRLIALQQPMAGDLRTIGTVLKMVTDLERMGDHAVDIARTALKLSGETLIKPLIDIPRLGEIAQEMLGIGLRAFVDRDADLAQTLADRDDDVDHLYSQIFRELLVLMIEDPSTIRQATQLLFVAQSLERVADHITNIGEWTIYMVTGERRDLNL</sequence>
<dbReference type="AlphaFoldDB" id="A0A6F9ECP4"/>
<dbReference type="FunFam" id="1.20.58.220:FF:000004">
    <property type="entry name" value="Phosphate-specific transport system accessory protein PhoU"/>
    <property type="match status" value="1"/>
</dbReference>
<evidence type="ECO:0000256" key="2">
    <source>
        <dbReference type="ARBA" id="ARBA00008107"/>
    </source>
</evidence>
<evidence type="ECO:0000313" key="9">
    <source>
        <dbReference type="EMBL" id="CAB3395114.1"/>
    </source>
</evidence>
<dbReference type="PANTHER" id="PTHR42930">
    <property type="entry name" value="PHOSPHATE-SPECIFIC TRANSPORT SYSTEM ACCESSORY PROTEIN PHOU"/>
    <property type="match status" value="1"/>
</dbReference>
<dbReference type="EMBL" id="LR792683">
    <property type="protein sequence ID" value="CAB3395114.1"/>
    <property type="molecule type" value="Genomic_DNA"/>
</dbReference>
<comment type="subunit">
    <text evidence="3 7">Homodimer.</text>
</comment>
<keyword evidence="5 7" id="KW-0963">Cytoplasm</keyword>
<evidence type="ECO:0000256" key="1">
    <source>
        <dbReference type="ARBA" id="ARBA00004496"/>
    </source>
</evidence>
<dbReference type="Gene3D" id="1.20.58.220">
    <property type="entry name" value="Phosphate transport system protein phou homolog 2, domain 2"/>
    <property type="match status" value="1"/>
</dbReference>